<protein>
    <submittedName>
        <fullName evidence="2">Uncharacterized protein</fullName>
    </submittedName>
</protein>
<proteinExistence type="predicted"/>
<feature type="transmembrane region" description="Helical" evidence="1">
    <location>
        <begin position="46"/>
        <end position="65"/>
    </location>
</feature>
<evidence type="ECO:0000313" key="2">
    <source>
        <dbReference type="EMBL" id="NER26367.1"/>
    </source>
</evidence>
<reference evidence="2" key="1">
    <citation type="submission" date="2019-11" db="EMBL/GenBank/DDBJ databases">
        <title>Genomic insights into an expanded diversity of filamentous marine cyanobacteria reveals the extraordinary biosynthetic potential of Moorea and Okeania.</title>
        <authorList>
            <person name="Ferreira Leao T."/>
            <person name="Wang M."/>
            <person name="Moss N."/>
            <person name="Da Silva R."/>
            <person name="Sanders J."/>
            <person name="Nurk S."/>
            <person name="Gurevich A."/>
            <person name="Humphrey G."/>
            <person name="Reher R."/>
            <person name="Zhu Q."/>
            <person name="Belda-Ferre P."/>
            <person name="Glukhov E."/>
            <person name="Rex R."/>
            <person name="Dorrestein P.C."/>
            <person name="Knight R."/>
            <person name="Pevzner P."/>
            <person name="Gerwick W.H."/>
            <person name="Gerwick L."/>
        </authorList>
    </citation>
    <scope>NUCLEOTIDE SEQUENCE</scope>
    <source>
        <strain evidence="2">SIO1C4</strain>
    </source>
</reference>
<keyword evidence="1" id="KW-1133">Transmembrane helix</keyword>
<comment type="caution">
    <text evidence="2">The sequence shown here is derived from an EMBL/GenBank/DDBJ whole genome shotgun (WGS) entry which is preliminary data.</text>
</comment>
<name>A0A6B3N482_9CYAN</name>
<dbReference type="AlphaFoldDB" id="A0A6B3N482"/>
<organism evidence="2">
    <name type="scientific">Symploca sp. SIO1C4</name>
    <dbReference type="NCBI Taxonomy" id="2607765"/>
    <lineage>
        <taxon>Bacteria</taxon>
        <taxon>Bacillati</taxon>
        <taxon>Cyanobacteriota</taxon>
        <taxon>Cyanophyceae</taxon>
        <taxon>Coleofasciculales</taxon>
        <taxon>Coleofasciculaceae</taxon>
        <taxon>Symploca</taxon>
    </lineage>
</organism>
<keyword evidence="1" id="KW-0472">Membrane</keyword>
<dbReference type="EMBL" id="JAAHFQ010000022">
    <property type="protein sequence ID" value="NER26367.1"/>
    <property type="molecule type" value="Genomic_DNA"/>
</dbReference>
<evidence type="ECO:0000256" key="1">
    <source>
        <dbReference type="SAM" id="Phobius"/>
    </source>
</evidence>
<keyword evidence="1" id="KW-0812">Transmembrane</keyword>
<accession>A0A6B3N482</accession>
<gene>
    <name evidence="2" type="ORF">F6J89_01655</name>
</gene>
<sequence length="88" mass="9984">MQDIVECPNCGKKSVVKRGDNLYECLACDFKRDFSKQPERKPEATLFFWPTALAAIIAFFILQVAKNAAYNNPSLEYQSSTPTQVFTE</sequence>